<keyword evidence="2" id="KW-1185">Reference proteome</keyword>
<reference evidence="1 2" key="1">
    <citation type="journal article" date="2017" name="Genome Announc.">
        <title>Draft Genome Sequences of Four Alkaliphilic Bacteria Belonging to the Anaerobacillus Genus.</title>
        <authorList>
            <person name="Bassil N.M."/>
            <person name="Lloyd J.R."/>
        </authorList>
    </citation>
    <scope>NUCLEOTIDE SEQUENCE [LARGE SCALE GENOMIC DNA]</scope>
    <source>
        <strain evidence="1 2">NB2006</strain>
    </source>
</reference>
<dbReference type="KEGG" id="aia:AWH56_014845"/>
<name>A0A7S7L404_9BACI</name>
<gene>
    <name evidence="1" type="ORF">AWH56_014845</name>
</gene>
<organism evidence="1 2">
    <name type="scientific">Anaerobacillus isosaccharinicus</name>
    <dbReference type="NCBI Taxonomy" id="1532552"/>
    <lineage>
        <taxon>Bacteria</taxon>
        <taxon>Bacillati</taxon>
        <taxon>Bacillota</taxon>
        <taxon>Bacilli</taxon>
        <taxon>Bacillales</taxon>
        <taxon>Bacillaceae</taxon>
        <taxon>Anaerobacillus</taxon>
    </lineage>
</organism>
<evidence type="ECO:0000313" key="1">
    <source>
        <dbReference type="EMBL" id="QOY34021.1"/>
    </source>
</evidence>
<protein>
    <submittedName>
        <fullName evidence="1">Uncharacterized protein</fullName>
    </submittedName>
</protein>
<evidence type="ECO:0000313" key="2">
    <source>
        <dbReference type="Proteomes" id="UP000180175"/>
    </source>
</evidence>
<reference evidence="1 2" key="2">
    <citation type="journal article" date="2019" name="Int. J. Syst. Evol. Microbiol.">
        <title>Anaerobacillus isosaccharinicus sp. nov., an alkaliphilic bacterium which degrades isosaccharinic acid.</title>
        <authorList>
            <person name="Bassil N.M."/>
            <person name="Lloyd J.R."/>
        </authorList>
    </citation>
    <scope>NUCLEOTIDE SEQUENCE [LARGE SCALE GENOMIC DNA]</scope>
    <source>
        <strain evidence="1 2">NB2006</strain>
    </source>
</reference>
<dbReference type="RefSeq" id="WP_159432450.1">
    <property type="nucleotide sequence ID" value="NZ_CP063356.2"/>
</dbReference>
<dbReference type="EMBL" id="CP063356">
    <property type="protein sequence ID" value="QOY34021.1"/>
    <property type="molecule type" value="Genomic_DNA"/>
</dbReference>
<dbReference type="OrthoDB" id="2427034at2"/>
<dbReference type="AlphaFoldDB" id="A0A7S7L404"/>
<accession>A0A7S7L404</accession>
<sequence>MIMVDDELQSLEFLVSVTTFYYLELADLRDELPKVVHPKPSEKKIHYTRIN</sequence>
<proteinExistence type="predicted"/>
<dbReference type="Proteomes" id="UP000180175">
    <property type="component" value="Chromosome"/>
</dbReference>